<keyword evidence="6" id="KW-1185">Reference proteome</keyword>
<dbReference type="Gene3D" id="2.60.120.330">
    <property type="entry name" value="B-lactam Antibiotic, Isopenicillin N Synthase, Chain"/>
    <property type="match status" value="2"/>
</dbReference>
<evidence type="ECO:0000256" key="2">
    <source>
        <dbReference type="SAM" id="MobiDB-lite"/>
    </source>
</evidence>
<dbReference type="AlphaFoldDB" id="W9CQS9"/>
<evidence type="ECO:0000313" key="5">
    <source>
        <dbReference type="EMBL" id="ESZ96820.1"/>
    </source>
</evidence>
<keyword evidence="5" id="KW-0223">Dioxygenase</keyword>
<organism evidence="5 6">
    <name type="scientific">Sclerotinia borealis (strain F-4128)</name>
    <dbReference type="NCBI Taxonomy" id="1432307"/>
    <lineage>
        <taxon>Eukaryota</taxon>
        <taxon>Fungi</taxon>
        <taxon>Dikarya</taxon>
        <taxon>Ascomycota</taxon>
        <taxon>Pezizomycotina</taxon>
        <taxon>Leotiomycetes</taxon>
        <taxon>Helotiales</taxon>
        <taxon>Sclerotiniaceae</taxon>
        <taxon>Sclerotinia</taxon>
    </lineage>
</organism>
<dbReference type="Pfam" id="PF14226">
    <property type="entry name" value="DIOX_N"/>
    <property type="match status" value="1"/>
</dbReference>
<dbReference type="OrthoDB" id="288590at2759"/>
<evidence type="ECO:0000259" key="4">
    <source>
        <dbReference type="Pfam" id="PF14226"/>
    </source>
</evidence>
<dbReference type="GO" id="GO:0051213">
    <property type="term" value="F:dioxygenase activity"/>
    <property type="evidence" value="ECO:0007669"/>
    <property type="project" value="UniProtKB-KW"/>
</dbReference>
<feature type="domain" description="Isopenicillin N synthase-like Fe(2+) 2OG dioxygenase" evidence="3">
    <location>
        <begin position="181"/>
        <end position="251"/>
    </location>
</feature>
<gene>
    <name evidence="5" type="ORF">SBOR_2821</name>
</gene>
<dbReference type="HOGENOM" id="CLU_010119_6_1_1"/>
<protein>
    <submittedName>
        <fullName evidence="5">Putative leucoanthocyanidin dioxygenase</fullName>
    </submittedName>
</protein>
<reference evidence="5 6" key="1">
    <citation type="journal article" date="2014" name="Genome Announc.">
        <title>Draft genome sequence of Sclerotinia borealis, a psychrophilic plant pathogenic fungus.</title>
        <authorList>
            <person name="Mardanov A.V."/>
            <person name="Beletsky A.V."/>
            <person name="Kadnikov V.V."/>
            <person name="Ignatov A.N."/>
            <person name="Ravin N.V."/>
        </authorList>
    </citation>
    <scope>NUCLEOTIDE SEQUENCE [LARGE SCALE GENOMIC DNA]</scope>
    <source>
        <strain evidence="6">F-4157</strain>
    </source>
</reference>
<keyword evidence="5" id="KW-0560">Oxidoreductase</keyword>
<dbReference type="InterPro" id="IPR044861">
    <property type="entry name" value="IPNS-like_FE2OG_OXY"/>
</dbReference>
<name>W9CQS9_SCLBF</name>
<evidence type="ECO:0000313" key="6">
    <source>
        <dbReference type="Proteomes" id="UP000019487"/>
    </source>
</evidence>
<dbReference type="InterPro" id="IPR027443">
    <property type="entry name" value="IPNS-like_sf"/>
</dbReference>
<dbReference type="Proteomes" id="UP000019487">
    <property type="component" value="Unassembled WGS sequence"/>
</dbReference>
<comment type="similarity">
    <text evidence="1">Belongs to the iron/ascorbate-dependent oxidoreductase family.</text>
</comment>
<dbReference type="PANTHER" id="PTHR47990">
    <property type="entry name" value="2-OXOGLUTARATE (2OG) AND FE(II)-DEPENDENT OXYGENASE SUPERFAMILY PROTEIN-RELATED"/>
    <property type="match status" value="1"/>
</dbReference>
<evidence type="ECO:0000256" key="1">
    <source>
        <dbReference type="ARBA" id="ARBA00008056"/>
    </source>
</evidence>
<dbReference type="InterPro" id="IPR050231">
    <property type="entry name" value="Iron_ascorbate_oxido_reductase"/>
</dbReference>
<dbReference type="STRING" id="1432307.W9CQS9"/>
<comment type="caution">
    <text evidence="5">The sequence shown here is derived from an EMBL/GenBank/DDBJ whole genome shotgun (WGS) entry which is preliminary data.</text>
</comment>
<accession>W9CQS9</accession>
<dbReference type="InterPro" id="IPR026992">
    <property type="entry name" value="DIOX_N"/>
</dbReference>
<dbReference type="Pfam" id="PF03171">
    <property type="entry name" value="2OG-FeII_Oxy"/>
    <property type="match status" value="1"/>
</dbReference>
<dbReference type="SUPFAM" id="SSF51197">
    <property type="entry name" value="Clavaminate synthase-like"/>
    <property type="match status" value="1"/>
</dbReference>
<sequence length="296" mass="32521">MPLNGISSVPIVDLSPFTSGGDLESRKRAAKDLAEKGHINGSVGISGHGISSDSLTEAFALVKKLFDLPYEDKMKAPHPDALVPHRGYSGMGREKGAAKTATETDDEVEKDEYLNASDYKESYEIGSEENKVQYNIWLPEEVLPGFRNDTTELFWELNNTANAILDALIMSLDLTEPEAKNASGGLEFGDRKTGEFMPATPNEGIVYMNIGDMFQRISNGFYPSALHRVVISGQASGEPTPARYSIPYFVVPLPDGVIEPQPSLVVAHGKQVYEPVTFNSYSEQMFKITQIHDVKE</sequence>
<dbReference type="EMBL" id="AYSA01000123">
    <property type="protein sequence ID" value="ESZ96820.1"/>
    <property type="molecule type" value="Genomic_DNA"/>
</dbReference>
<feature type="domain" description="Non-haem dioxygenase N-terminal" evidence="4">
    <location>
        <begin position="9"/>
        <end position="138"/>
    </location>
</feature>
<feature type="region of interest" description="Disordered" evidence="2">
    <location>
        <begin position="77"/>
        <end position="109"/>
    </location>
</feature>
<evidence type="ECO:0000259" key="3">
    <source>
        <dbReference type="Pfam" id="PF03171"/>
    </source>
</evidence>
<proteinExistence type="inferred from homology"/>